<dbReference type="VEuPathDB" id="CryptoDB:Vbra_15552"/>
<name>A0A0G4FIZ1_VITBC</name>
<dbReference type="PhylomeDB" id="A0A0G4FIZ1"/>
<evidence type="ECO:0000313" key="2">
    <source>
        <dbReference type="Proteomes" id="UP000041254"/>
    </source>
</evidence>
<proteinExistence type="predicted"/>
<sequence length="634" mass="72504">MQALSAAARHCRSLPRPLPPLLPFVRRQSSPAAAAQSDFDFHRFAFAAPAFEDLATGNLSGSLSKVNNDFPVYEAGGESEGLWRRYAAELRRRGVTNIDDYERMAEVFARKRFHQATFWDKVTESSRPLFEAERTHLDQLLNIGRHTHTPTSRPDSYAKISCRSDSLIQLLIRRGRQDFHGLPTDTVTRLVTILASLGRKHIQLINDVAELVIEEAVAFSPRSLIDLLHSYAALESRDDEMLRHAARRLHPLLYVGKLTPFEKTKLARTYALLKFSHSTFFRTVAEEILGEYERLQAKIGLGQVEQQDLAVTAAPTDALFSRYSLPSYEYGCGLPSLYGLPLGSRIRKKAGKGGEEGLEGWQVEMNEGREKEVNAGLAEERRDLPEAVEGRVVEYDLGQIAIVMDAILLLRFHEWADYYRELRTVLAKRLHEPQAVEQLDPLQLAAAMNFLSTNRLVAENEDLVTAMTRRMFRLFHADLAKPFHLVFYHKGLVSWRQTPARAKNARGRTLRFFVLRKLPWLEAKEEGERFSVLERLGEHICQRVHYFTLGELSSVLRSLAYLDFGDADFYRVFVPFIKERVGDLACVDVSNVMQAFNRQRLEDRHLFYLLGKQWQAKEADFVSVKWRGKVIQGQ</sequence>
<reference evidence="1 2" key="1">
    <citation type="submission" date="2014-11" db="EMBL/GenBank/DDBJ databases">
        <authorList>
            <person name="Zhu J."/>
            <person name="Qi W."/>
            <person name="Song R."/>
        </authorList>
    </citation>
    <scope>NUCLEOTIDE SEQUENCE [LARGE SCALE GENOMIC DNA]</scope>
</reference>
<keyword evidence="2" id="KW-1185">Reference proteome</keyword>
<evidence type="ECO:0008006" key="3">
    <source>
        <dbReference type="Google" id="ProtNLM"/>
    </source>
</evidence>
<protein>
    <recommendedName>
        <fullName evidence="3">RAP domain-containing protein</fullName>
    </recommendedName>
</protein>
<gene>
    <name evidence="1" type="ORF">Vbra_15552</name>
</gene>
<dbReference type="STRING" id="1169540.A0A0G4FIZ1"/>
<dbReference type="EMBL" id="CDMY01000447">
    <property type="protein sequence ID" value="CEM13728.1"/>
    <property type="molecule type" value="Genomic_DNA"/>
</dbReference>
<accession>A0A0G4FIZ1</accession>
<evidence type="ECO:0000313" key="1">
    <source>
        <dbReference type="EMBL" id="CEM13728.1"/>
    </source>
</evidence>
<dbReference type="Proteomes" id="UP000041254">
    <property type="component" value="Unassembled WGS sequence"/>
</dbReference>
<dbReference type="InParanoid" id="A0A0G4FIZ1"/>
<dbReference type="OrthoDB" id="361350at2759"/>
<organism evidence="1 2">
    <name type="scientific">Vitrella brassicaformis (strain CCMP3155)</name>
    <dbReference type="NCBI Taxonomy" id="1169540"/>
    <lineage>
        <taxon>Eukaryota</taxon>
        <taxon>Sar</taxon>
        <taxon>Alveolata</taxon>
        <taxon>Colpodellida</taxon>
        <taxon>Vitrellaceae</taxon>
        <taxon>Vitrella</taxon>
    </lineage>
</organism>
<dbReference type="AlphaFoldDB" id="A0A0G4FIZ1"/>